<evidence type="ECO:0000313" key="1">
    <source>
        <dbReference type="EMBL" id="CAL1359886.1"/>
    </source>
</evidence>
<reference evidence="1 2" key="1">
    <citation type="submission" date="2024-04" db="EMBL/GenBank/DDBJ databases">
        <authorList>
            <person name="Fracassetti M."/>
        </authorList>
    </citation>
    <scope>NUCLEOTIDE SEQUENCE [LARGE SCALE GENOMIC DNA]</scope>
</reference>
<dbReference type="Proteomes" id="UP001497516">
    <property type="component" value="Chromosome 10"/>
</dbReference>
<protein>
    <submittedName>
        <fullName evidence="1">Uncharacterized protein</fullName>
    </submittedName>
</protein>
<dbReference type="PANTHER" id="PTHR33710:SF77">
    <property type="entry name" value="DNASE I-LIKE SUPERFAMILY PROTEIN"/>
    <property type="match status" value="1"/>
</dbReference>
<proteinExistence type="predicted"/>
<organism evidence="1 2">
    <name type="scientific">Linum trigynum</name>
    <dbReference type="NCBI Taxonomy" id="586398"/>
    <lineage>
        <taxon>Eukaryota</taxon>
        <taxon>Viridiplantae</taxon>
        <taxon>Streptophyta</taxon>
        <taxon>Embryophyta</taxon>
        <taxon>Tracheophyta</taxon>
        <taxon>Spermatophyta</taxon>
        <taxon>Magnoliopsida</taxon>
        <taxon>eudicotyledons</taxon>
        <taxon>Gunneridae</taxon>
        <taxon>Pentapetalae</taxon>
        <taxon>rosids</taxon>
        <taxon>fabids</taxon>
        <taxon>Malpighiales</taxon>
        <taxon>Linaceae</taxon>
        <taxon>Linum</taxon>
    </lineage>
</organism>
<dbReference type="EMBL" id="OZ034814">
    <property type="protein sequence ID" value="CAL1359886.1"/>
    <property type="molecule type" value="Genomic_DNA"/>
</dbReference>
<evidence type="ECO:0000313" key="2">
    <source>
        <dbReference type="Proteomes" id="UP001497516"/>
    </source>
</evidence>
<gene>
    <name evidence="1" type="ORF">LTRI10_LOCUS7352</name>
</gene>
<name>A0AAV2CV08_9ROSI</name>
<dbReference type="PANTHER" id="PTHR33710">
    <property type="entry name" value="BNAC02G09200D PROTEIN"/>
    <property type="match status" value="1"/>
</dbReference>
<sequence>MQAFPETTNHHLHRLRSDHRPILVDVKSGCPLPNQVRPFRFLAPWISHDDFPNVLDRGWRPQEGYLVSMQGLTEKLKVWNKEVFGNIFQRKKELRSRLSKLEMINYQQPSDITIQEENEVRNLMEETLWEEEVLWIQKSRTKRTVFGDQNYRYFHLSTLSRRQKNRIKCLKDAAGQWISDPTQLQTLARGFYVDLYTEEMHDHDCIKGDFPELELQEMEMLIKELTEEELMRAVKDMAGLKSPGKNGYHAVFF</sequence>
<dbReference type="AlphaFoldDB" id="A0AAV2CV08"/>
<accession>A0AAV2CV08</accession>
<keyword evidence="2" id="KW-1185">Reference proteome</keyword>